<evidence type="ECO:0000256" key="8">
    <source>
        <dbReference type="ARBA" id="ARBA00023014"/>
    </source>
</evidence>
<keyword evidence="3" id="KW-0001">2Fe-2S</keyword>
<dbReference type="InterPro" id="IPR050415">
    <property type="entry name" value="MRET"/>
</dbReference>
<evidence type="ECO:0000259" key="12">
    <source>
        <dbReference type="PROSITE" id="PS51384"/>
    </source>
</evidence>
<evidence type="ECO:0000259" key="10">
    <source>
        <dbReference type="PROSITE" id="PS51085"/>
    </source>
</evidence>
<dbReference type="PROSITE" id="PS00197">
    <property type="entry name" value="2FE2S_FER_1"/>
    <property type="match status" value="1"/>
</dbReference>
<dbReference type="PANTHER" id="PTHR47354:SF6">
    <property type="entry name" value="NADH OXIDOREDUCTASE HCR"/>
    <property type="match status" value="1"/>
</dbReference>
<dbReference type="Pfam" id="PF00970">
    <property type="entry name" value="FAD_binding_6"/>
    <property type="match status" value="1"/>
</dbReference>
<organism evidence="14 16">
    <name type="scientific">Photobacterium phosphoreum</name>
    <dbReference type="NCBI Taxonomy" id="659"/>
    <lineage>
        <taxon>Bacteria</taxon>
        <taxon>Pseudomonadati</taxon>
        <taxon>Pseudomonadota</taxon>
        <taxon>Gammaproteobacteria</taxon>
        <taxon>Vibrionales</taxon>
        <taxon>Vibrionaceae</taxon>
        <taxon>Photobacterium</taxon>
    </lineage>
</organism>
<proteinExistence type="inferred from homology"/>
<name>A0A2T3JWT6_PHOPO</name>
<dbReference type="InterPro" id="IPR017938">
    <property type="entry name" value="Riboflavin_synthase-like_b-brl"/>
</dbReference>
<feature type="domain" description="2Fe-2S ferredoxin-type" evidence="10">
    <location>
        <begin position="534"/>
        <end position="618"/>
    </location>
</feature>
<evidence type="ECO:0000313" key="16">
    <source>
        <dbReference type="Proteomes" id="UP000241618"/>
    </source>
</evidence>
<keyword evidence="4" id="KW-0479">Metal-binding</keyword>
<dbReference type="InterPro" id="IPR036010">
    <property type="entry name" value="2Fe-2S_ferredoxin-like_sf"/>
</dbReference>
<dbReference type="SUPFAM" id="SSF50800">
    <property type="entry name" value="PK beta-barrel domain-like"/>
    <property type="match status" value="1"/>
</dbReference>
<feature type="domain" description="MOSC" evidence="11">
    <location>
        <begin position="118"/>
        <end position="272"/>
    </location>
</feature>
<evidence type="ECO:0000313" key="13">
    <source>
        <dbReference type="EMBL" id="PSU25653.1"/>
    </source>
</evidence>
<evidence type="ECO:0000256" key="6">
    <source>
        <dbReference type="ARBA" id="ARBA00023002"/>
    </source>
</evidence>
<sequence length="618" mass="68931">MEITVSQSLVVPTLSQIHVYPVKSIAALTQSQAWVEKQGLAFDRRFMVASDDGAMITARKYPQMVKITAALTMTGLVLQYPDKSDLVLQYTDFEMADAAATVWNDNFSAYTTTITANQWFSEIFTHSVQLLFCGQQSQRVRPKIGHNVSFADGYPLLIISEASLVALNERSSEQHTMAQFRTNLVVSNIEAFAEDSWKRIRIGEVEFEAVKPCARCILTTVDPLTGEFSPLKEPLKTMATFRADAMGEVFFGQNLVALNEGMIRAGDAIEVLETKPQEIYADNIEAKLQLTCVEREDIAADFTTFWLESHQQSPLPPYLPGQHLPGQHLPLQLEINGEFISRRYTLSSSPSRPGRYAVSVKRIDDGRVSNWLHQHFQVGDVLVADKPNGDFHLGIHTDKLLLLSAGSGITPMLSMLRYLSDHNTIRDVVFYHQCRTEADIPSQQELHQLEDMHPSLDLRIVLSQPRRDWQGESGRLSISHLAMISDLEQRQVFVCGPEAFMVAAKKLLLKMGVSPARYHQEAFGPLRGQLTPKQSLKLTINGHIFSGDNQKTLLEQAETAGIGLNYSCRAGFCGVCKVTLISGQVEQPDVPALLPQERQQGKVLACCCIPKTDIKITQ</sequence>
<dbReference type="GO" id="GO:0030151">
    <property type="term" value="F:molybdenum ion binding"/>
    <property type="evidence" value="ECO:0007669"/>
    <property type="project" value="InterPro"/>
</dbReference>
<evidence type="ECO:0000259" key="11">
    <source>
        <dbReference type="PROSITE" id="PS51340"/>
    </source>
</evidence>
<dbReference type="InterPro" id="IPR006058">
    <property type="entry name" value="2Fe2S_fd_BS"/>
</dbReference>
<comment type="caution">
    <text evidence="14">The sequence shown here is derived from an EMBL/GenBank/DDBJ whole genome shotgun (WGS) entry which is preliminary data.</text>
</comment>
<dbReference type="SUPFAM" id="SSF141673">
    <property type="entry name" value="MOSC N-terminal domain-like"/>
    <property type="match status" value="1"/>
</dbReference>
<accession>A0A2T3JWT6</accession>
<keyword evidence="6" id="KW-0560">Oxidoreductase</keyword>
<dbReference type="AlphaFoldDB" id="A0A2T3JWT6"/>
<dbReference type="GO" id="GO:0030170">
    <property type="term" value="F:pyridoxal phosphate binding"/>
    <property type="evidence" value="ECO:0007669"/>
    <property type="project" value="InterPro"/>
</dbReference>
<dbReference type="InterPro" id="IPR001433">
    <property type="entry name" value="OxRdtase_FAD/NAD-bd"/>
</dbReference>
<dbReference type="SUPFAM" id="SSF54292">
    <property type="entry name" value="2Fe-2S ferredoxin-like"/>
    <property type="match status" value="1"/>
</dbReference>
<keyword evidence="2" id="KW-0285">Flavoprotein</keyword>
<keyword evidence="7" id="KW-0408">Iron</keyword>
<dbReference type="CDD" id="cd00207">
    <property type="entry name" value="fer2"/>
    <property type="match status" value="1"/>
</dbReference>
<protein>
    <submittedName>
        <fullName evidence="14">Flavodoxin</fullName>
    </submittedName>
</protein>
<dbReference type="InterPro" id="IPR039261">
    <property type="entry name" value="FNR_nucleotide-bd"/>
</dbReference>
<feature type="domain" description="FAD-binding FR-type" evidence="12">
    <location>
        <begin position="285"/>
        <end position="394"/>
    </location>
</feature>
<dbReference type="PROSITE" id="PS51085">
    <property type="entry name" value="2FE2S_FER_2"/>
    <property type="match status" value="1"/>
</dbReference>
<gene>
    <name evidence="14" type="ORF">C9J18_05180</name>
    <name evidence="13" type="ORF">CTM96_08045</name>
</gene>
<evidence type="ECO:0000313" key="14">
    <source>
        <dbReference type="EMBL" id="PSU53798.1"/>
    </source>
</evidence>
<dbReference type="EMBL" id="PYMO01000006">
    <property type="protein sequence ID" value="PSU25653.1"/>
    <property type="molecule type" value="Genomic_DNA"/>
</dbReference>
<dbReference type="Gene3D" id="3.40.50.80">
    <property type="entry name" value="Nucleotide-binding domain of ferredoxin-NADP reductase (FNR) module"/>
    <property type="match status" value="1"/>
</dbReference>
<dbReference type="PROSITE" id="PS51384">
    <property type="entry name" value="FAD_FR"/>
    <property type="match status" value="1"/>
</dbReference>
<dbReference type="SUPFAM" id="SSF52343">
    <property type="entry name" value="Ferredoxin reductase-like, C-terminal NADP-linked domain"/>
    <property type="match status" value="1"/>
</dbReference>
<dbReference type="Proteomes" id="UP000241405">
    <property type="component" value="Unassembled WGS sequence"/>
</dbReference>
<comment type="similarity">
    <text evidence="9">In the N-terminal section; belongs to the FAD-binding oxidoreductase type 6 family.</text>
</comment>
<dbReference type="CDD" id="cd06215">
    <property type="entry name" value="FNR_iron_sulfur_binding_1"/>
    <property type="match status" value="1"/>
</dbReference>
<evidence type="ECO:0000256" key="5">
    <source>
        <dbReference type="ARBA" id="ARBA00022827"/>
    </source>
</evidence>
<dbReference type="SUPFAM" id="SSF63380">
    <property type="entry name" value="Riboflavin synthase domain-like"/>
    <property type="match status" value="1"/>
</dbReference>
<dbReference type="InterPro" id="IPR005302">
    <property type="entry name" value="MoCF_Sase_C"/>
</dbReference>
<dbReference type="Pfam" id="PF00111">
    <property type="entry name" value="Fer2"/>
    <property type="match status" value="1"/>
</dbReference>
<evidence type="ECO:0000256" key="2">
    <source>
        <dbReference type="ARBA" id="ARBA00022630"/>
    </source>
</evidence>
<keyword evidence="5" id="KW-0274">FAD</keyword>
<dbReference type="EMBL" id="PYMP01000002">
    <property type="protein sequence ID" value="PSU53798.1"/>
    <property type="molecule type" value="Genomic_DNA"/>
</dbReference>
<keyword evidence="8" id="KW-0411">Iron-sulfur</keyword>
<dbReference type="InterPro" id="IPR001041">
    <property type="entry name" value="2Fe-2S_ferredoxin-type"/>
</dbReference>
<dbReference type="InterPro" id="IPR012675">
    <property type="entry name" value="Beta-grasp_dom_sf"/>
</dbReference>
<dbReference type="GO" id="GO:0016491">
    <property type="term" value="F:oxidoreductase activity"/>
    <property type="evidence" value="ECO:0007669"/>
    <property type="project" value="UniProtKB-KW"/>
</dbReference>
<dbReference type="InterPro" id="IPR011037">
    <property type="entry name" value="Pyrv_Knase-like_insert_dom_sf"/>
</dbReference>
<dbReference type="Pfam" id="PF03476">
    <property type="entry name" value="MOSC_N"/>
    <property type="match status" value="1"/>
</dbReference>
<dbReference type="Proteomes" id="UP000241618">
    <property type="component" value="Unassembled WGS sequence"/>
</dbReference>
<dbReference type="Pfam" id="PF03473">
    <property type="entry name" value="MOSC"/>
    <property type="match status" value="1"/>
</dbReference>
<dbReference type="PROSITE" id="PS51340">
    <property type="entry name" value="MOSC"/>
    <property type="match status" value="1"/>
</dbReference>
<evidence type="ECO:0000256" key="4">
    <source>
        <dbReference type="ARBA" id="ARBA00022723"/>
    </source>
</evidence>
<evidence type="ECO:0000256" key="3">
    <source>
        <dbReference type="ARBA" id="ARBA00022714"/>
    </source>
</evidence>
<dbReference type="Gene3D" id="2.40.30.10">
    <property type="entry name" value="Translation factors"/>
    <property type="match status" value="1"/>
</dbReference>
<evidence type="ECO:0000256" key="9">
    <source>
        <dbReference type="ARBA" id="ARBA00061434"/>
    </source>
</evidence>
<reference evidence="15 16" key="1">
    <citation type="submission" date="2018-03" db="EMBL/GenBank/DDBJ databases">
        <title>Whole genome sequencing of Histamine producing bacteria.</title>
        <authorList>
            <person name="Butler K."/>
        </authorList>
    </citation>
    <scope>NUCLEOTIDE SEQUENCE [LARGE SCALE GENOMIC DNA]</scope>
    <source>
        <strain evidence="14 16">FS-6.1</strain>
        <strain evidence="13 15">FS-6.2</strain>
    </source>
</reference>
<dbReference type="InterPro" id="IPR005303">
    <property type="entry name" value="MOCOS_middle"/>
</dbReference>
<dbReference type="Gene3D" id="3.10.20.30">
    <property type="match status" value="1"/>
</dbReference>
<evidence type="ECO:0000256" key="7">
    <source>
        <dbReference type="ARBA" id="ARBA00023004"/>
    </source>
</evidence>
<evidence type="ECO:0000313" key="15">
    <source>
        <dbReference type="Proteomes" id="UP000241405"/>
    </source>
</evidence>
<dbReference type="InterPro" id="IPR008333">
    <property type="entry name" value="Cbr1-like_FAD-bd_dom"/>
</dbReference>
<keyword evidence="15" id="KW-1185">Reference proteome</keyword>
<dbReference type="PANTHER" id="PTHR47354">
    <property type="entry name" value="NADH OXIDOREDUCTASE HCR"/>
    <property type="match status" value="1"/>
</dbReference>
<comment type="cofactor">
    <cofactor evidence="1">
        <name>FAD</name>
        <dbReference type="ChEBI" id="CHEBI:57692"/>
    </cofactor>
</comment>
<dbReference type="RefSeq" id="WP_107189400.1">
    <property type="nucleotide sequence ID" value="NZ_PYMN01000005.1"/>
</dbReference>
<evidence type="ECO:0000256" key="1">
    <source>
        <dbReference type="ARBA" id="ARBA00001974"/>
    </source>
</evidence>
<dbReference type="GO" id="GO:0051537">
    <property type="term" value="F:2 iron, 2 sulfur cluster binding"/>
    <property type="evidence" value="ECO:0007669"/>
    <property type="project" value="UniProtKB-KW"/>
</dbReference>
<dbReference type="InterPro" id="IPR017927">
    <property type="entry name" value="FAD-bd_FR_type"/>
</dbReference>
<dbReference type="Pfam" id="PF00175">
    <property type="entry name" value="NAD_binding_1"/>
    <property type="match status" value="1"/>
</dbReference>